<keyword evidence="2" id="KW-0051">Antiviral defense</keyword>
<evidence type="ECO:0000256" key="1">
    <source>
        <dbReference type="ARBA" id="ARBA00022741"/>
    </source>
</evidence>
<dbReference type="Pfam" id="PF22335">
    <property type="entry name" value="Cas10-Cmr2_palm2"/>
    <property type="match status" value="1"/>
</dbReference>
<protein>
    <submittedName>
        <fullName evidence="5">CRISPR-associated RAMP Cmr2</fullName>
    </submittedName>
    <submittedName>
        <fullName evidence="6">Type III-B CRISPR-associated protein Cas10/Cmr2</fullName>
    </submittedName>
</protein>
<organism evidence="5 7">
    <name type="scientific">Anoxybacillus flavithermus</name>
    <dbReference type="NCBI Taxonomy" id="33934"/>
    <lineage>
        <taxon>Bacteria</taxon>
        <taxon>Bacillati</taxon>
        <taxon>Bacillota</taxon>
        <taxon>Bacilli</taxon>
        <taxon>Bacillales</taxon>
        <taxon>Anoxybacillaceae</taxon>
        <taxon>Anoxybacillus</taxon>
    </lineage>
</organism>
<comment type="caution">
    <text evidence="5">The sequence shown here is derived from an EMBL/GenBank/DDBJ whole genome shotgun (WGS) entry which is preliminary data.</text>
</comment>
<dbReference type="EMBL" id="LUCQ01000045">
    <property type="protein sequence ID" value="OAO81670.1"/>
    <property type="molecule type" value="Genomic_DNA"/>
</dbReference>
<dbReference type="EMBL" id="SBBW01000025">
    <property type="protein sequence ID" value="RWU13379.1"/>
    <property type="molecule type" value="Genomic_DNA"/>
</dbReference>
<dbReference type="InterPro" id="IPR013407">
    <property type="entry name" value="CRISPR-assoc_prot_Cmr2"/>
</dbReference>
<accession>A0A178TK09</accession>
<dbReference type="InterPro" id="IPR043128">
    <property type="entry name" value="Rev_trsase/Diguanyl_cyclase"/>
</dbReference>
<keyword evidence="7" id="KW-1185">Reference proteome</keyword>
<feature type="coiled-coil region" evidence="3">
    <location>
        <begin position="383"/>
        <end position="410"/>
    </location>
</feature>
<evidence type="ECO:0000256" key="2">
    <source>
        <dbReference type="ARBA" id="ARBA00023118"/>
    </source>
</evidence>
<dbReference type="InterPro" id="IPR038242">
    <property type="entry name" value="Cmr2_N"/>
</dbReference>
<evidence type="ECO:0000256" key="3">
    <source>
        <dbReference type="SAM" id="Coils"/>
    </source>
</evidence>
<dbReference type="InterPro" id="IPR024615">
    <property type="entry name" value="CRISPR-assoc_Cmr2_N"/>
</dbReference>
<name>A0A178TK09_9BACL</name>
<dbReference type="CDD" id="cd09679">
    <property type="entry name" value="Cas10_III"/>
    <property type="match status" value="1"/>
</dbReference>
<evidence type="ECO:0000313" key="8">
    <source>
        <dbReference type="Proteomes" id="UP000286434"/>
    </source>
</evidence>
<dbReference type="Gene3D" id="3.30.70.270">
    <property type="match status" value="1"/>
</dbReference>
<reference evidence="5 7" key="1">
    <citation type="submission" date="2016-03" db="EMBL/GenBank/DDBJ databases">
        <title>Spore heat resistance.</title>
        <authorList>
            <person name="Boekhorst J."/>
            <person name="Berendsen E.M."/>
            <person name="Wells-Bennik M.H."/>
            <person name="Kuipers O.P."/>
        </authorList>
    </citation>
    <scope>NUCLEOTIDE SEQUENCE [LARGE SCALE GENOMIC DNA]</scope>
    <source>
        <strain evidence="5 7">AF16</strain>
    </source>
</reference>
<proteinExistence type="predicted"/>
<sequence length="534" mass="61813">MTNRHVVIFTIGPVQSFIASARRTEDLWSGSYILSYLAREAMKVLYQMDETTEMVFPKVSKEELNKPNVKNFHIASIPNRFTTIVQGSAEQVYARLKEVEQSVRNIFTDFCFQAIEEVFHSLSDEEKEKLKRLTEKQILSFLEIYWVIEPYGDEPFNKVREQAEKRLGALKNEKTFEYVPQTSFVCTVCKEREALCLDDIHPNDRYGTIKQKLVKTWSRRAYEYRENEEKQTGKIKDSEFLCGVCLGKRAARSYFEEKFKQAGAKFRSFPSVLDIGHGNYYAIIMMDGDNMGKLFSGDKERAYSEVSEKLARFAQQHVPHIVEKHDGKLVYAGGDDVLAFVPVDKALIIAEQLRFAFSDQEKGLGKEATASFGVIIGHKKAPLHMLLDGVRKLEKKAKSYRKEKDALALSIYMGAGEILETVLPWKIEHETTSQLLLKFVDLLHTTLSSTFIYRFLEAFSPLLEQGGKWKENDMLRLELYRLLHRSKREGAKHVDVRPYVEDLMKLHDVAKTGYDFLYLLKMLTFFRRKEGEKK</sequence>
<evidence type="ECO:0000259" key="4">
    <source>
        <dbReference type="PROSITE" id="PS50887"/>
    </source>
</evidence>
<dbReference type="RefSeq" id="WP_004889353.1">
    <property type="nucleotide sequence ID" value="NZ_JABJUR010000030.1"/>
</dbReference>
<keyword evidence="3" id="KW-0175">Coiled coil</keyword>
<dbReference type="GO" id="GO:0051607">
    <property type="term" value="P:defense response to virus"/>
    <property type="evidence" value="ECO:0007669"/>
    <property type="project" value="UniProtKB-KW"/>
</dbReference>
<dbReference type="InterPro" id="IPR054767">
    <property type="entry name" value="Cas10-Cmr2_palm2"/>
</dbReference>
<dbReference type="NCBIfam" id="TIGR02577">
    <property type="entry name" value="cas_TM1794_Cmr2"/>
    <property type="match status" value="1"/>
</dbReference>
<dbReference type="GO" id="GO:0000166">
    <property type="term" value="F:nucleotide binding"/>
    <property type="evidence" value="ECO:0007669"/>
    <property type="project" value="UniProtKB-KW"/>
</dbReference>
<evidence type="ECO:0000313" key="6">
    <source>
        <dbReference type="EMBL" id="RWU13379.1"/>
    </source>
</evidence>
<dbReference type="InterPro" id="IPR000160">
    <property type="entry name" value="GGDEF_dom"/>
</dbReference>
<dbReference type="AlphaFoldDB" id="A0A178TK09"/>
<dbReference type="Proteomes" id="UP000078336">
    <property type="component" value="Unassembled WGS sequence"/>
</dbReference>
<evidence type="ECO:0000313" key="7">
    <source>
        <dbReference type="Proteomes" id="UP000078336"/>
    </source>
</evidence>
<keyword evidence="1" id="KW-0547">Nucleotide-binding</keyword>
<dbReference type="PATRIC" id="fig|33934.7.peg.2140"/>
<dbReference type="OrthoDB" id="9758700at2"/>
<evidence type="ECO:0000313" key="5">
    <source>
        <dbReference type="EMBL" id="OAO81670.1"/>
    </source>
</evidence>
<feature type="domain" description="GGDEF" evidence="4">
    <location>
        <begin position="279"/>
        <end position="412"/>
    </location>
</feature>
<dbReference type="Proteomes" id="UP000286434">
    <property type="component" value="Unassembled WGS sequence"/>
</dbReference>
<reference evidence="6 8" key="2">
    <citation type="submission" date="2019-01" db="EMBL/GenBank/DDBJ databases">
        <title>Anoxybacillus flavithermus in powdered infant formula.</title>
        <authorList>
            <person name="Rhee M.S."/>
            <person name="Choi I.-G."/>
            <person name="Cho T.J."/>
            <person name="Park B."/>
        </authorList>
    </citation>
    <scope>NUCLEOTIDE SEQUENCE [LARGE SCALE GENOMIC DNA]</scope>
    <source>
        <strain evidence="6 8">FHS-PPAM212</strain>
    </source>
</reference>
<dbReference type="Pfam" id="PF12469">
    <property type="entry name" value="Cmr2_N"/>
    <property type="match status" value="1"/>
</dbReference>
<dbReference type="PROSITE" id="PS50887">
    <property type="entry name" value="GGDEF"/>
    <property type="match status" value="1"/>
</dbReference>
<gene>
    <name evidence="6" type="primary">cas10</name>
    <name evidence="6" type="ORF">EA138_07895</name>
    <name evidence="5" type="ORF">TAF16_0593</name>
</gene>
<dbReference type="Gene3D" id="3.30.70.2220">
    <property type="entry name" value="CRISPR-Cas system, Cmr2 subunit, D1 domain, cysteine cluster"/>
    <property type="match status" value="1"/>
</dbReference>